<comment type="caution">
    <text evidence="2">The sequence shown here is derived from an EMBL/GenBank/DDBJ whole genome shotgun (WGS) entry which is preliminary data.</text>
</comment>
<organism evidence="2 3">
    <name type="scientific">Petrolisthes cinctipes</name>
    <name type="common">Flat porcelain crab</name>
    <dbReference type="NCBI Taxonomy" id="88211"/>
    <lineage>
        <taxon>Eukaryota</taxon>
        <taxon>Metazoa</taxon>
        <taxon>Ecdysozoa</taxon>
        <taxon>Arthropoda</taxon>
        <taxon>Crustacea</taxon>
        <taxon>Multicrustacea</taxon>
        <taxon>Malacostraca</taxon>
        <taxon>Eumalacostraca</taxon>
        <taxon>Eucarida</taxon>
        <taxon>Decapoda</taxon>
        <taxon>Pleocyemata</taxon>
        <taxon>Anomura</taxon>
        <taxon>Galatheoidea</taxon>
        <taxon>Porcellanidae</taxon>
        <taxon>Petrolisthes</taxon>
    </lineage>
</organism>
<protein>
    <submittedName>
        <fullName evidence="2">Uncharacterized protein</fullName>
    </submittedName>
</protein>
<proteinExistence type="predicted"/>
<name>A0AAE1EVY0_PETCI</name>
<dbReference type="EMBL" id="JAWQEG010004294">
    <property type="protein sequence ID" value="KAK3862218.1"/>
    <property type="molecule type" value="Genomic_DNA"/>
</dbReference>
<dbReference type="Proteomes" id="UP001286313">
    <property type="component" value="Unassembled WGS sequence"/>
</dbReference>
<evidence type="ECO:0000256" key="1">
    <source>
        <dbReference type="SAM" id="MobiDB-lite"/>
    </source>
</evidence>
<accession>A0AAE1EVY0</accession>
<feature type="region of interest" description="Disordered" evidence="1">
    <location>
        <begin position="59"/>
        <end position="98"/>
    </location>
</feature>
<evidence type="ECO:0000313" key="3">
    <source>
        <dbReference type="Proteomes" id="UP001286313"/>
    </source>
</evidence>
<evidence type="ECO:0000313" key="2">
    <source>
        <dbReference type="EMBL" id="KAK3862218.1"/>
    </source>
</evidence>
<reference evidence="2" key="1">
    <citation type="submission" date="2023-10" db="EMBL/GenBank/DDBJ databases">
        <title>Genome assemblies of two species of porcelain crab, Petrolisthes cinctipes and Petrolisthes manimaculis (Anomura: Porcellanidae).</title>
        <authorList>
            <person name="Angst P."/>
        </authorList>
    </citation>
    <scope>NUCLEOTIDE SEQUENCE</scope>
    <source>
        <strain evidence="2">PB745_01</strain>
        <tissue evidence="2">Gill</tissue>
    </source>
</reference>
<gene>
    <name evidence="2" type="ORF">Pcinc_031894</name>
</gene>
<keyword evidence="3" id="KW-1185">Reference proteome</keyword>
<dbReference type="AlphaFoldDB" id="A0AAE1EVY0"/>
<sequence length="98" mass="9986">MLVEEVAGCSPVLVVVVQGSGCGRRLSPMMEGGGGGGRMGLMFPQGRHEAAGEIYPLPPLLLPTSRQGGHDPPRAAGGQPLLDLRSGVAGAGRARTQE</sequence>